<keyword evidence="2" id="KW-1185">Reference proteome</keyword>
<protein>
    <submittedName>
        <fullName evidence="1">Uncharacterized protein</fullName>
    </submittedName>
</protein>
<dbReference type="AlphaFoldDB" id="A0A225WQW3"/>
<reference evidence="2" key="1">
    <citation type="submission" date="2017-03" db="EMBL/GenBank/DDBJ databases">
        <title>Phytopthora megakarya and P. palmivora, two closely related causual agents of cacao black pod achieved similar genome size and gene model numbers by different mechanisms.</title>
        <authorList>
            <person name="Ali S."/>
            <person name="Shao J."/>
            <person name="Larry D.J."/>
            <person name="Kronmiller B."/>
            <person name="Shen D."/>
            <person name="Strem M.D."/>
            <person name="Melnick R.L."/>
            <person name="Guiltinan M.J."/>
            <person name="Tyler B.M."/>
            <person name="Meinhardt L.W."/>
            <person name="Bailey B.A."/>
        </authorList>
    </citation>
    <scope>NUCLEOTIDE SEQUENCE [LARGE SCALE GENOMIC DNA]</scope>
    <source>
        <strain evidence="2">zdho120</strain>
    </source>
</reference>
<organism evidence="1 2">
    <name type="scientific">Phytophthora megakarya</name>
    <dbReference type="NCBI Taxonomy" id="4795"/>
    <lineage>
        <taxon>Eukaryota</taxon>
        <taxon>Sar</taxon>
        <taxon>Stramenopiles</taxon>
        <taxon>Oomycota</taxon>
        <taxon>Peronosporomycetes</taxon>
        <taxon>Peronosporales</taxon>
        <taxon>Peronosporaceae</taxon>
        <taxon>Phytophthora</taxon>
    </lineage>
</organism>
<evidence type="ECO:0000313" key="2">
    <source>
        <dbReference type="Proteomes" id="UP000198211"/>
    </source>
</evidence>
<proteinExistence type="predicted"/>
<accession>A0A225WQW3</accession>
<comment type="caution">
    <text evidence="1">The sequence shown here is derived from an EMBL/GenBank/DDBJ whole genome shotgun (WGS) entry which is preliminary data.</text>
</comment>
<dbReference type="EMBL" id="NBNE01000458">
    <property type="protein sequence ID" value="OWZ19310.1"/>
    <property type="molecule type" value="Genomic_DNA"/>
</dbReference>
<sequence length="123" mass="13950">MEYLRNLVLTNGSPWMTPSGIPSHFNLYKRQEDTNKAVNGLPAILFDSFSKLFEEKAVAAGRITKSVLENTIRQLLAKAELRGDQKLPSEDEATNSPQQSLYFSDNIFHYLPESFEFPRPLTA</sequence>
<gene>
    <name evidence="1" type="ORF">PHMEG_0006459</name>
</gene>
<name>A0A225WQW3_9STRA</name>
<evidence type="ECO:0000313" key="1">
    <source>
        <dbReference type="EMBL" id="OWZ19310.1"/>
    </source>
</evidence>
<dbReference type="OrthoDB" id="106306at2759"/>
<dbReference type="Proteomes" id="UP000198211">
    <property type="component" value="Unassembled WGS sequence"/>
</dbReference>